<keyword evidence="1" id="KW-1133">Transmembrane helix</keyword>
<gene>
    <name evidence="2" type="ORF">AMEX_G20689</name>
</gene>
<dbReference type="EMBL" id="JAICCE010000017">
    <property type="protein sequence ID" value="KAG9266179.1"/>
    <property type="molecule type" value="Genomic_DNA"/>
</dbReference>
<organism evidence="2 3">
    <name type="scientific">Astyanax mexicanus</name>
    <name type="common">Blind cave fish</name>
    <name type="synonym">Astyanax fasciatus mexicanus</name>
    <dbReference type="NCBI Taxonomy" id="7994"/>
    <lineage>
        <taxon>Eukaryota</taxon>
        <taxon>Metazoa</taxon>
        <taxon>Chordata</taxon>
        <taxon>Craniata</taxon>
        <taxon>Vertebrata</taxon>
        <taxon>Euteleostomi</taxon>
        <taxon>Actinopterygii</taxon>
        <taxon>Neopterygii</taxon>
        <taxon>Teleostei</taxon>
        <taxon>Ostariophysi</taxon>
        <taxon>Characiformes</taxon>
        <taxon>Characoidei</taxon>
        <taxon>Acestrorhamphidae</taxon>
        <taxon>Acestrorhamphinae</taxon>
        <taxon>Astyanax</taxon>
    </lineage>
</organism>
<evidence type="ECO:0000313" key="2">
    <source>
        <dbReference type="EMBL" id="KAG9266179.1"/>
    </source>
</evidence>
<accession>A0A8T2L4R9</accession>
<comment type="caution">
    <text evidence="2">The sequence shown here is derived from an EMBL/GenBank/DDBJ whole genome shotgun (WGS) entry which is preliminary data.</text>
</comment>
<proteinExistence type="predicted"/>
<name>A0A8T2L4R9_ASTMX</name>
<evidence type="ECO:0000256" key="1">
    <source>
        <dbReference type="SAM" id="Phobius"/>
    </source>
</evidence>
<evidence type="ECO:0000313" key="3">
    <source>
        <dbReference type="Proteomes" id="UP000752171"/>
    </source>
</evidence>
<keyword evidence="1" id="KW-0472">Membrane</keyword>
<sequence length="209" mass="23659">MKTQENFPNPHNLKNVEISQMSWACAVFNTSVLKALIPLTLNISQPLSTTATLPSPTTHDHTSAESTVLLQSSRNTNDTRWTTTGNTPPPRNTTRTVLISICTSFFFTLILVLGAVCWRTWRRKNLEEECPQCERESVTYAEMSFRQRSERRKEGEKLSVSESVTYAEVSFRQRADNASSDHESVSNIAPEEKVEVLYSTVNLKTKIEN</sequence>
<feature type="transmembrane region" description="Helical" evidence="1">
    <location>
        <begin position="97"/>
        <end position="118"/>
    </location>
</feature>
<dbReference type="Proteomes" id="UP000752171">
    <property type="component" value="Unassembled WGS sequence"/>
</dbReference>
<reference evidence="2 3" key="1">
    <citation type="submission" date="2021-07" db="EMBL/GenBank/DDBJ databases">
        <authorList>
            <person name="Imarazene B."/>
            <person name="Zahm M."/>
            <person name="Klopp C."/>
            <person name="Cabau C."/>
            <person name="Beille S."/>
            <person name="Jouanno E."/>
            <person name="Castinel A."/>
            <person name="Lluch J."/>
            <person name="Gil L."/>
            <person name="Kuchtly C."/>
            <person name="Lopez Roques C."/>
            <person name="Donnadieu C."/>
            <person name="Parrinello H."/>
            <person name="Journot L."/>
            <person name="Du K."/>
            <person name="Schartl M."/>
            <person name="Retaux S."/>
            <person name="Guiguen Y."/>
        </authorList>
    </citation>
    <scope>NUCLEOTIDE SEQUENCE [LARGE SCALE GENOMIC DNA]</scope>
    <source>
        <strain evidence="2">Pach_M1</strain>
        <tissue evidence="2">Testis</tissue>
    </source>
</reference>
<keyword evidence="1" id="KW-0812">Transmembrane</keyword>
<protein>
    <submittedName>
        <fullName evidence="2">Uncharacterized protein</fullName>
    </submittedName>
</protein>
<dbReference type="AlphaFoldDB" id="A0A8T2L4R9"/>